<protein>
    <recommendedName>
        <fullName evidence="3">Fumarylacetoacetase-like C-terminal domain-containing protein</fullName>
    </recommendedName>
</protein>
<dbReference type="OrthoDB" id="411064at2759"/>
<feature type="domain" description="Fumarylacetoacetase-like C-terminal" evidence="3">
    <location>
        <begin position="79"/>
        <end position="282"/>
    </location>
</feature>
<evidence type="ECO:0000313" key="4">
    <source>
        <dbReference type="EMBL" id="ORY11264.1"/>
    </source>
</evidence>
<dbReference type="Gene3D" id="3.90.850.10">
    <property type="entry name" value="Fumarylacetoacetase-like, C-terminal domain"/>
    <property type="match status" value="1"/>
</dbReference>
<dbReference type="EMBL" id="MCFA01000063">
    <property type="protein sequence ID" value="ORY11264.1"/>
    <property type="molecule type" value="Genomic_DNA"/>
</dbReference>
<dbReference type="InterPro" id="IPR011234">
    <property type="entry name" value="Fumarylacetoacetase-like_C"/>
</dbReference>
<evidence type="ECO:0000313" key="5">
    <source>
        <dbReference type="Proteomes" id="UP000193144"/>
    </source>
</evidence>
<comment type="caution">
    <text evidence="4">The sequence shown here is derived from an EMBL/GenBank/DDBJ whole genome shotgun (WGS) entry which is preliminary data.</text>
</comment>
<reference evidence="4 5" key="1">
    <citation type="submission" date="2016-07" db="EMBL/GenBank/DDBJ databases">
        <title>Pervasive Adenine N6-methylation of Active Genes in Fungi.</title>
        <authorList>
            <consortium name="DOE Joint Genome Institute"/>
            <person name="Mondo S.J."/>
            <person name="Dannebaum R.O."/>
            <person name="Kuo R.C."/>
            <person name="Labutti K."/>
            <person name="Haridas S."/>
            <person name="Kuo A."/>
            <person name="Salamov A."/>
            <person name="Ahrendt S.R."/>
            <person name="Lipzen A."/>
            <person name="Sullivan W."/>
            <person name="Andreopoulos W.B."/>
            <person name="Clum A."/>
            <person name="Lindquist E."/>
            <person name="Daum C."/>
            <person name="Ramamoorthy G.K."/>
            <person name="Gryganskyi A."/>
            <person name="Culley D."/>
            <person name="Magnuson J.K."/>
            <person name="James T.Y."/>
            <person name="O'Malley M.A."/>
            <person name="Stajich J.E."/>
            <person name="Spatafora J.W."/>
            <person name="Visel A."/>
            <person name="Grigoriev I.V."/>
        </authorList>
    </citation>
    <scope>NUCLEOTIDE SEQUENCE [LARGE SCALE GENOMIC DNA]</scope>
    <source>
        <strain evidence="4 5">CBS 115471</strain>
    </source>
</reference>
<dbReference type="GO" id="GO:0006107">
    <property type="term" value="P:oxaloacetate metabolic process"/>
    <property type="evidence" value="ECO:0007669"/>
    <property type="project" value="UniProtKB-ARBA"/>
</dbReference>
<dbReference type="PANTHER" id="PTHR11820">
    <property type="entry name" value="ACYLPYRUVASE"/>
    <property type="match status" value="1"/>
</dbReference>
<sequence length="299" mass="32977">MWASKRPYKRLIRFLAPGRDKVFGGEPILPEGSTSINDAKIARFIRGDPLRSTYEVTDQIFEIKSLQSILPRVNSHNIIRCLGVNYRSHALEAKLPIPEHPVLFYKPTTAVCDPPHIDYECELVVVIGDHCRDVSPEEALDHVAGYTVGNDVSHREWQLHRGGGQWGFGKGFDTWAPIGPGIVTPEEFGENDPGRALGPGKGLRIWTKLNGETVQEGWTGDMIFGVAETISRLSQGTSLRRGNMIFMGTPSGVGMSRNPPLWMKDGDVVEVGVDGIGSCKNTGVFDNAMQKIVQPHSLY</sequence>
<accession>A0A1Y1ZM45</accession>
<dbReference type="SUPFAM" id="SSF56529">
    <property type="entry name" value="FAH"/>
    <property type="match status" value="1"/>
</dbReference>
<evidence type="ECO:0000256" key="1">
    <source>
        <dbReference type="ARBA" id="ARBA00010211"/>
    </source>
</evidence>
<comment type="similarity">
    <text evidence="1">Belongs to the FAH family.</text>
</comment>
<dbReference type="GO" id="GO:0046872">
    <property type="term" value="F:metal ion binding"/>
    <property type="evidence" value="ECO:0007669"/>
    <property type="project" value="UniProtKB-KW"/>
</dbReference>
<name>A0A1Y1ZM45_9PLEO</name>
<proteinExistence type="inferred from homology"/>
<dbReference type="PANTHER" id="PTHR11820:SF112">
    <property type="entry name" value="FUMARYLACETOACETATE HYDROLASE FAMILY PROTEIN (AFU_ORTHOLOGUE AFUA_1G02370)-RELATED"/>
    <property type="match status" value="1"/>
</dbReference>
<keyword evidence="5" id="KW-1185">Reference proteome</keyword>
<dbReference type="GO" id="GO:0050163">
    <property type="term" value="F:oxaloacetate tautomerase activity"/>
    <property type="evidence" value="ECO:0007669"/>
    <property type="project" value="UniProtKB-ARBA"/>
</dbReference>
<dbReference type="Pfam" id="PF01557">
    <property type="entry name" value="FAA_hydrolase"/>
    <property type="match status" value="1"/>
</dbReference>
<evidence type="ECO:0000259" key="3">
    <source>
        <dbReference type="Pfam" id="PF01557"/>
    </source>
</evidence>
<evidence type="ECO:0000256" key="2">
    <source>
        <dbReference type="ARBA" id="ARBA00022723"/>
    </source>
</evidence>
<gene>
    <name evidence="4" type="ORF">BCR34DRAFT_624922</name>
</gene>
<dbReference type="Proteomes" id="UP000193144">
    <property type="component" value="Unassembled WGS sequence"/>
</dbReference>
<dbReference type="AlphaFoldDB" id="A0A1Y1ZM45"/>
<dbReference type="STRING" id="1231657.A0A1Y1ZM45"/>
<keyword evidence="2" id="KW-0479">Metal-binding</keyword>
<organism evidence="4 5">
    <name type="scientific">Clohesyomyces aquaticus</name>
    <dbReference type="NCBI Taxonomy" id="1231657"/>
    <lineage>
        <taxon>Eukaryota</taxon>
        <taxon>Fungi</taxon>
        <taxon>Dikarya</taxon>
        <taxon>Ascomycota</taxon>
        <taxon>Pezizomycotina</taxon>
        <taxon>Dothideomycetes</taxon>
        <taxon>Pleosporomycetidae</taxon>
        <taxon>Pleosporales</taxon>
        <taxon>Lindgomycetaceae</taxon>
        <taxon>Clohesyomyces</taxon>
    </lineage>
</organism>
<dbReference type="InterPro" id="IPR036663">
    <property type="entry name" value="Fumarylacetoacetase_C_sf"/>
</dbReference>
<dbReference type="FunFam" id="3.90.850.10:FF:000002">
    <property type="entry name" value="2-hydroxyhepta-2,4-diene-1,7-dioate isomerase"/>
    <property type="match status" value="1"/>
</dbReference>